<dbReference type="GO" id="GO:0031410">
    <property type="term" value="C:cytoplasmic vesicle"/>
    <property type="evidence" value="ECO:0007669"/>
    <property type="project" value="TreeGrafter"/>
</dbReference>
<protein>
    <submittedName>
        <fullName evidence="3">T9SS type A sorting domain-containing protein</fullName>
    </submittedName>
</protein>
<feature type="signal peptide" evidence="1">
    <location>
        <begin position="1"/>
        <end position="18"/>
    </location>
</feature>
<accession>A0A9E2W456</accession>
<sequence length="859" mass="90300">MRSFLLGLLVLISASSFAQQVAKSMTSSAGLFVGFYDFRPPGYVASNTTKKYPLIIFLHGIGERGNGTTDLPNVCANGIPRNIKWGSTMTYTVNGVTESFLVLSPQLDTKYGGWVNGYVDAMLEYAKANLNYDPDRVYLTGLSAGGGGTWDYVSNKAGNAGIFAAIAPVCGSSYTAYGMCYIAQAHLPVWAFHAVDDGTVPVSMTQNALALINKCSPAPNPAPKVTYYAAGLGGHGIWYMSYDETHTYANPNLYEWFLSKRRSTNGNGVNQAPVVQLTNDISLVLPTNSTTLDASKSYDFDGTVASYSWTQVSGPSTAAIASATSATTKVSNMVEGTYVFQVKITDDKGASSTGQLKVLVQTTYGADLAPICKAGDDFTSANSTVYLSGAGSYDPDGKIATYQWYQIAGPATATIIDGTTPFPTISKLVTGNYKFRLVVTDNLGKPADDTVAVSISTGSVVLVPPVVKITGTTTITLPTNTTTLDGSSSISSNANGTISSYQWSEVSGPNTATFGTATAKATTVNGLVAGTYSFQLKVTDNLGSTGTTAVSVTVKASTGSNKAPIANAGADFTTQYKDYAYLSGGASYDPDGSIATWAWTQISGPNTTKIVAGNSMFPTINNMVAGTYTFRLTVTDNLGATAYDDVNVSLGSTGKPPVANAGNDFSTSNNYAYLSGGASYDPDGSITGWAWSQVSGPNTASILSGNSMFPTVQSLVAGTYTFRVKVTDNSGQSATDDVVLTVTAKTATTALAGTVNTQALGVDVNAGSTKVNDLAKEPSIYPNPATNQITVTFTNDFVGNYKFLVYDVKGKIVTQYNYSKQAGQVQQKLDISKLPAGMYYLETIYEGNQKAVSKKFVKL</sequence>
<comment type="caution">
    <text evidence="3">The sequence shown here is derived from an EMBL/GenBank/DDBJ whole genome shotgun (WGS) entry which is preliminary data.</text>
</comment>
<dbReference type="PROSITE" id="PS50093">
    <property type="entry name" value="PKD"/>
    <property type="match status" value="1"/>
</dbReference>
<name>A0A9E2W456_9BACT</name>
<dbReference type="PANTHER" id="PTHR46182">
    <property type="entry name" value="FI19480P1"/>
    <property type="match status" value="1"/>
</dbReference>
<dbReference type="Pfam" id="PF22352">
    <property type="entry name" value="K319L-like_PKD"/>
    <property type="match status" value="5"/>
</dbReference>
<organism evidence="3 4">
    <name type="scientific">Pinibacter aurantiacus</name>
    <dbReference type="NCBI Taxonomy" id="2851599"/>
    <lineage>
        <taxon>Bacteria</taxon>
        <taxon>Pseudomonadati</taxon>
        <taxon>Bacteroidota</taxon>
        <taxon>Chitinophagia</taxon>
        <taxon>Chitinophagales</taxon>
        <taxon>Chitinophagaceae</taxon>
        <taxon>Pinibacter</taxon>
    </lineage>
</organism>
<dbReference type="Proteomes" id="UP000812270">
    <property type="component" value="Unassembled WGS sequence"/>
</dbReference>
<dbReference type="InterPro" id="IPR029865">
    <property type="entry name" value="KIAA0319-like"/>
</dbReference>
<dbReference type="PANTHER" id="PTHR46182:SF2">
    <property type="entry name" value="FI19480P1"/>
    <property type="match status" value="1"/>
</dbReference>
<keyword evidence="1" id="KW-0732">Signal</keyword>
<dbReference type="RefSeq" id="WP_217790683.1">
    <property type="nucleotide sequence ID" value="NZ_JAHSPG010000003.1"/>
</dbReference>
<proteinExistence type="predicted"/>
<dbReference type="GO" id="GO:0016020">
    <property type="term" value="C:membrane"/>
    <property type="evidence" value="ECO:0007669"/>
    <property type="project" value="TreeGrafter"/>
</dbReference>
<feature type="chain" id="PRO_5039666357" evidence="1">
    <location>
        <begin position="19"/>
        <end position="859"/>
    </location>
</feature>
<evidence type="ECO:0000259" key="2">
    <source>
        <dbReference type="PROSITE" id="PS50093"/>
    </source>
</evidence>
<keyword evidence="4" id="KW-1185">Reference proteome</keyword>
<feature type="domain" description="PKD" evidence="2">
    <location>
        <begin position="471"/>
        <end position="561"/>
    </location>
</feature>
<dbReference type="InterPro" id="IPR022409">
    <property type="entry name" value="PKD/Chitinase_dom"/>
</dbReference>
<reference evidence="3" key="1">
    <citation type="submission" date="2021-06" db="EMBL/GenBank/DDBJ databases">
        <authorList>
            <person name="Huq M.A."/>
        </authorList>
    </citation>
    <scope>NUCLEOTIDE SEQUENCE</scope>
    <source>
        <strain evidence="3">MAH-26</strain>
    </source>
</reference>
<dbReference type="EMBL" id="JAHSPG010000003">
    <property type="protein sequence ID" value="MBV4357063.1"/>
    <property type="molecule type" value="Genomic_DNA"/>
</dbReference>
<evidence type="ECO:0000313" key="4">
    <source>
        <dbReference type="Proteomes" id="UP000812270"/>
    </source>
</evidence>
<dbReference type="Pfam" id="PF18962">
    <property type="entry name" value="Por_Secre_tail"/>
    <property type="match status" value="1"/>
</dbReference>
<evidence type="ECO:0000256" key="1">
    <source>
        <dbReference type="SAM" id="SignalP"/>
    </source>
</evidence>
<dbReference type="InterPro" id="IPR026444">
    <property type="entry name" value="Secre_tail"/>
</dbReference>
<dbReference type="SMART" id="SM00089">
    <property type="entry name" value="PKD"/>
    <property type="match status" value="5"/>
</dbReference>
<dbReference type="InterPro" id="IPR000601">
    <property type="entry name" value="PKD_dom"/>
</dbReference>
<gene>
    <name evidence="3" type="ORF">KTO63_07905</name>
</gene>
<evidence type="ECO:0000313" key="3">
    <source>
        <dbReference type="EMBL" id="MBV4357063.1"/>
    </source>
</evidence>
<dbReference type="NCBIfam" id="TIGR04183">
    <property type="entry name" value="Por_Secre_tail"/>
    <property type="match status" value="1"/>
</dbReference>
<dbReference type="CDD" id="cd00146">
    <property type="entry name" value="PKD"/>
    <property type="match status" value="1"/>
</dbReference>
<dbReference type="AlphaFoldDB" id="A0A9E2W456"/>